<feature type="domain" description="F-box" evidence="2">
    <location>
        <begin position="84"/>
        <end position="139"/>
    </location>
</feature>
<evidence type="ECO:0000313" key="3">
    <source>
        <dbReference type="EMBL" id="THU87479.1"/>
    </source>
</evidence>
<dbReference type="AlphaFoldDB" id="A0A4S8LEW8"/>
<dbReference type="Proteomes" id="UP000297245">
    <property type="component" value="Unassembled WGS sequence"/>
</dbReference>
<dbReference type="EMBL" id="ML179448">
    <property type="protein sequence ID" value="THU87479.1"/>
    <property type="molecule type" value="Genomic_DNA"/>
</dbReference>
<name>A0A4S8LEW8_DENBC</name>
<evidence type="ECO:0000259" key="2">
    <source>
        <dbReference type="Pfam" id="PF12937"/>
    </source>
</evidence>
<keyword evidence="4" id="KW-1185">Reference proteome</keyword>
<dbReference type="OrthoDB" id="3365698at2759"/>
<evidence type="ECO:0000313" key="4">
    <source>
        <dbReference type="Proteomes" id="UP000297245"/>
    </source>
</evidence>
<evidence type="ECO:0000256" key="1">
    <source>
        <dbReference type="SAM" id="Coils"/>
    </source>
</evidence>
<sequence length="519" mass="58238">MSLLGPINSSLRHFSCLAAVVIDDLLEPNYGGYSPESEDILQCLPEAEHEMSVLKTQLSSLLLQKKKLETRIARYKSLLGSPIRRIPPEVLAIIFEFCCPEGGRVRRNEIIFPAMQLSQVCRYWRNLIHSTASMWSSLSIVCSHSEQSIKTVKPMLTMHLELSKNAPLDLEVSISSSRELEQFVFASLALHSVRWRHCRLKPSRHMLHSLELSAIRGRLPLLESLEFSSPLDDITPNLFEIAPKLRQLQIYYHPNLQLPWKQISTYTSVCTCLPTALEEISTVSEASEVTLYRCSRLKALVPGGQLFHRLQSLTIVVDRSDSDFYHLFRWLTLPNLTSLNISGEGHLPESLADGQEHFHAFLGRSSCTIKSLSLVNLSIPDFEAAALLSSLTYLSALAIHEPERGFKNSTISGELLRSLVFSARNSTPSLKLNHLQHLDLRLHATLPAKSIVDIVDSRWFPNPEHSAAVGVDSLTSVKLQVLQKAGRSTATNIEELYEALSVYSMSGLQFYLSHKEMGC</sequence>
<protein>
    <recommendedName>
        <fullName evidence="2">F-box domain-containing protein</fullName>
    </recommendedName>
</protein>
<dbReference type="SUPFAM" id="SSF52047">
    <property type="entry name" value="RNI-like"/>
    <property type="match status" value="1"/>
</dbReference>
<reference evidence="3 4" key="1">
    <citation type="journal article" date="2019" name="Nat. Ecol. Evol.">
        <title>Megaphylogeny resolves global patterns of mushroom evolution.</title>
        <authorList>
            <person name="Varga T."/>
            <person name="Krizsan K."/>
            <person name="Foldi C."/>
            <person name="Dima B."/>
            <person name="Sanchez-Garcia M."/>
            <person name="Sanchez-Ramirez S."/>
            <person name="Szollosi G.J."/>
            <person name="Szarkandi J.G."/>
            <person name="Papp V."/>
            <person name="Albert L."/>
            <person name="Andreopoulos W."/>
            <person name="Angelini C."/>
            <person name="Antonin V."/>
            <person name="Barry K.W."/>
            <person name="Bougher N.L."/>
            <person name="Buchanan P."/>
            <person name="Buyck B."/>
            <person name="Bense V."/>
            <person name="Catcheside P."/>
            <person name="Chovatia M."/>
            <person name="Cooper J."/>
            <person name="Damon W."/>
            <person name="Desjardin D."/>
            <person name="Finy P."/>
            <person name="Geml J."/>
            <person name="Haridas S."/>
            <person name="Hughes K."/>
            <person name="Justo A."/>
            <person name="Karasinski D."/>
            <person name="Kautmanova I."/>
            <person name="Kiss B."/>
            <person name="Kocsube S."/>
            <person name="Kotiranta H."/>
            <person name="LaButti K.M."/>
            <person name="Lechner B.E."/>
            <person name="Liimatainen K."/>
            <person name="Lipzen A."/>
            <person name="Lukacs Z."/>
            <person name="Mihaltcheva S."/>
            <person name="Morgado L.N."/>
            <person name="Niskanen T."/>
            <person name="Noordeloos M.E."/>
            <person name="Ohm R.A."/>
            <person name="Ortiz-Santana B."/>
            <person name="Ovrebo C."/>
            <person name="Racz N."/>
            <person name="Riley R."/>
            <person name="Savchenko A."/>
            <person name="Shiryaev A."/>
            <person name="Soop K."/>
            <person name="Spirin V."/>
            <person name="Szebenyi C."/>
            <person name="Tomsovsky M."/>
            <person name="Tulloss R.E."/>
            <person name="Uehling J."/>
            <person name="Grigoriev I.V."/>
            <person name="Vagvolgyi C."/>
            <person name="Papp T."/>
            <person name="Martin F.M."/>
            <person name="Miettinen O."/>
            <person name="Hibbett D.S."/>
            <person name="Nagy L.G."/>
        </authorList>
    </citation>
    <scope>NUCLEOTIDE SEQUENCE [LARGE SCALE GENOMIC DNA]</scope>
    <source>
        <strain evidence="3 4">CBS 962.96</strain>
    </source>
</reference>
<keyword evidence="1" id="KW-0175">Coiled coil</keyword>
<accession>A0A4S8LEW8</accession>
<proteinExistence type="predicted"/>
<dbReference type="Pfam" id="PF12937">
    <property type="entry name" value="F-box-like"/>
    <property type="match status" value="1"/>
</dbReference>
<dbReference type="InterPro" id="IPR001810">
    <property type="entry name" value="F-box_dom"/>
</dbReference>
<organism evidence="3 4">
    <name type="scientific">Dendrothele bispora (strain CBS 962.96)</name>
    <dbReference type="NCBI Taxonomy" id="1314807"/>
    <lineage>
        <taxon>Eukaryota</taxon>
        <taxon>Fungi</taxon>
        <taxon>Dikarya</taxon>
        <taxon>Basidiomycota</taxon>
        <taxon>Agaricomycotina</taxon>
        <taxon>Agaricomycetes</taxon>
        <taxon>Agaricomycetidae</taxon>
        <taxon>Agaricales</taxon>
        <taxon>Agaricales incertae sedis</taxon>
        <taxon>Dendrothele</taxon>
    </lineage>
</organism>
<feature type="coiled-coil region" evidence="1">
    <location>
        <begin position="51"/>
        <end position="78"/>
    </location>
</feature>
<gene>
    <name evidence="3" type="ORF">K435DRAFT_867233</name>
</gene>
<dbReference type="Gene3D" id="1.20.1280.50">
    <property type="match status" value="1"/>
</dbReference>